<gene>
    <name evidence="17" type="ORF">AVDCRST_MAG35-1436</name>
</gene>
<evidence type="ECO:0000313" key="17">
    <source>
        <dbReference type="EMBL" id="CAA9411034.1"/>
    </source>
</evidence>
<evidence type="ECO:0000256" key="7">
    <source>
        <dbReference type="ARBA" id="ARBA00022741"/>
    </source>
</evidence>
<dbReference type="NCBIfam" id="TIGR00083">
    <property type="entry name" value="ribF"/>
    <property type="match status" value="1"/>
</dbReference>
<evidence type="ECO:0000256" key="8">
    <source>
        <dbReference type="ARBA" id="ARBA00022777"/>
    </source>
</evidence>
<comment type="catalytic activity">
    <reaction evidence="12 14">
        <text>riboflavin + ATP = FMN + ADP + H(+)</text>
        <dbReference type="Rhea" id="RHEA:14357"/>
        <dbReference type="ChEBI" id="CHEBI:15378"/>
        <dbReference type="ChEBI" id="CHEBI:30616"/>
        <dbReference type="ChEBI" id="CHEBI:57986"/>
        <dbReference type="ChEBI" id="CHEBI:58210"/>
        <dbReference type="ChEBI" id="CHEBI:456216"/>
        <dbReference type="EC" id="2.7.1.26"/>
    </reaction>
</comment>
<evidence type="ECO:0000256" key="13">
    <source>
        <dbReference type="ARBA" id="ARBA00049494"/>
    </source>
</evidence>
<dbReference type="NCBIfam" id="NF004160">
    <property type="entry name" value="PRK05627.1-3"/>
    <property type="match status" value="1"/>
</dbReference>
<dbReference type="InterPro" id="IPR015865">
    <property type="entry name" value="Riboflavin_kinase_bac/euk"/>
</dbReference>
<reference evidence="17" key="1">
    <citation type="submission" date="2020-02" db="EMBL/GenBank/DDBJ databases">
        <authorList>
            <person name="Meier V. D."/>
        </authorList>
    </citation>
    <scope>NUCLEOTIDE SEQUENCE</scope>
    <source>
        <strain evidence="17">AVDCRST_MAG35</strain>
    </source>
</reference>
<feature type="domain" description="Riboflavin kinase" evidence="16">
    <location>
        <begin position="193"/>
        <end position="326"/>
    </location>
</feature>
<dbReference type="InterPro" id="IPR015864">
    <property type="entry name" value="FAD_synthase"/>
</dbReference>
<dbReference type="InterPro" id="IPR023465">
    <property type="entry name" value="Riboflavin_kinase_dom_sf"/>
</dbReference>
<evidence type="ECO:0000256" key="10">
    <source>
        <dbReference type="ARBA" id="ARBA00022840"/>
    </source>
</evidence>
<accession>A0A6J4PB90</accession>
<dbReference type="SUPFAM" id="SSF52374">
    <property type="entry name" value="Nucleotidylyl transferase"/>
    <property type="match status" value="1"/>
</dbReference>
<evidence type="ECO:0000256" key="14">
    <source>
        <dbReference type="PIRNR" id="PIRNR004491"/>
    </source>
</evidence>
<dbReference type="InterPro" id="IPR014729">
    <property type="entry name" value="Rossmann-like_a/b/a_fold"/>
</dbReference>
<evidence type="ECO:0000256" key="11">
    <source>
        <dbReference type="ARBA" id="ARBA00023268"/>
    </source>
</evidence>
<dbReference type="GO" id="GO:0008531">
    <property type="term" value="F:riboflavin kinase activity"/>
    <property type="evidence" value="ECO:0007669"/>
    <property type="project" value="UniProtKB-UniRule"/>
</dbReference>
<sequence length="359" mass="37831">MQVWRSLDDVPAPTPRPRTPGRTRDGSAVVTFGTFDGVHRGHASVLSAVVGAARERGLRSAAVTFDPHPLAVLRPDVAPVPLVTAPRRLELLAGVGLDAVLQLRFTHELAAQDARWFVEEVLVGALDAAVVVVGDDARFGKANEGDLTLLRRLGDELGVEVVGLGRGDAPATWSSSWVRSAVAAGDVAGAAEVLGHPHRVEGVVVHGDHRGRELGYPTANLGDITVAVPADGVYAARMLRLDPPAGTPPEDVDLPAAVSIGTNPTFDGVRRQVEAHALGRTDLDLYTEHVALDFVERLRPTLRFDSVGELLDQMALDTARCAVVLRAGNLGGAVRSAAEPESPGGPAPERRATTTTEEP</sequence>
<name>A0A6J4PB90_9ACTN</name>
<evidence type="ECO:0000256" key="3">
    <source>
        <dbReference type="ARBA" id="ARBA00022630"/>
    </source>
</evidence>
<keyword evidence="4 14" id="KW-0288">FMN</keyword>
<dbReference type="PANTHER" id="PTHR22749:SF6">
    <property type="entry name" value="RIBOFLAVIN KINASE"/>
    <property type="match status" value="1"/>
</dbReference>
<evidence type="ECO:0000256" key="15">
    <source>
        <dbReference type="SAM" id="MobiDB-lite"/>
    </source>
</evidence>
<keyword evidence="7 14" id="KW-0547">Nucleotide-binding</keyword>
<evidence type="ECO:0000256" key="1">
    <source>
        <dbReference type="ARBA" id="ARBA00004726"/>
    </source>
</evidence>
<dbReference type="InterPro" id="IPR023468">
    <property type="entry name" value="Riboflavin_kinase"/>
</dbReference>
<dbReference type="GO" id="GO:0005524">
    <property type="term" value="F:ATP binding"/>
    <property type="evidence" value="ECO:0007669"/>
    <property type="project" value="UniProtKB-UniRule"/>
</dbReference>
<dbReference type="SUPFAM" id="SSF82114">
    <property type="entry name" value="Riboflavin kinase-like"/>
    <property type="match status" value="1"/>
</dbReference>
<comment type="pathway">
    <text evidence="1 14">Cofactor biosynthesis; FAD biosynthesis; FAD from FMN: step 1/1.</text>
</comment>
<keyword evidence="10 14" id="KW-0067">ATP-binding</keyword>
<dbReference type="EC" id="2.7.1.26" evidence="14"/>
<evidence type="ECO:0000259" key="16">
    <source>
        <dbReference type="SMART" id="SM00904"/>
    </source>
</evidence>
<comment type="pathway">
    <text evidence="2 14">Cofactor biosynthesis; FMN biosynthesis; FMN from riboflavin (ATP route): step 1/1.</text>
</comment>
<dbReference type="GO" id="GO:0003919">
    <property type="term" value="F:FMN adenylyltransferase activity"/>
    <property type="evidence" value="ECO:0007669"/>
    <property type="project" value="UniProtKB-UniRule"/>
</dbReference>
<dbReference type="SMART" id="SM00904">
    <property type="entry name" value="Flavokinase"/>
    <property type="match status" value="1"/>
</dbReference>
<keyword evidence="3 14" id="KW-0285">Flavoprotein</keyword>
<keyword evidence="9 14" id="KW-0274">FAD</keyword>
<dbReference type="Pfam" id="PF01687">
    <property type="entry name" value="Flavokinase"/>
    <property type="match status" value="1"/>
</dbReference>
<keyword evidence="5 14" id="KW-0808">Transferase</keyword>
<evidence type="ECO:0000256" key="9">
    <source>
        <dbReference type="ARBA" id="ARBA00022827"/>
    </source>
</evidence>
<dbReference type="CDD" id="cd02064">
    <property type="entry name" value="FAD_synthetase_N"/>
    <property type="match status" value="1"/>
</dbReference>
<dbReference type="PIRSF" id="PIRSF004491">
    <property type="entry name" value="FAD_Synth"/>
    <property type="match status" value="1"/>
</dbReference>
<dbReference type="Pfam" id="PF06574">
    <property type="entry name" value="FAD_syn"/>
    <property type="match status" value="1"/>
</dbReference>
<evidence type="ECO:0000256" key="2">
    <source>
        <dbReference type="ARBA" id="ARBA00005201"/>
    </source>
</evidence>
<comment type="catalytic activity">
    <reaction evidence="13 14">
        <text>FMN + ATP + H(+) = FAD + diphosphate</text>
        <dbReference type="Rhea" id="RHEA:17237"/>
        <dbReference type="ChEBI" id="CHEBI:15378"/>
        <dbReference type="ChEBI" id="CHEBI:30616"/>
        <dbReference type="ChEBI" id="CHEBI:33019"/>
        <dbReference type="ChEBI" id="CHEBI:57692"/>
        <dbReference type="ChEBI" id="CHEBI:58210"/>
        <dbReference type="EC" id="2.7.7.2"/>
    </reaction>
</comment>
<dbReference type="PANTHER" id="PTHR22749">
    <property type="entry name" value="RIBOFLAVIN KINASE/FMN ADENYLYLTRANSFERASE"/>
    <property type="match status" value="1"/>
</dbReference>
<evidence type="ECO:0000256" key="4">
    <source>
        <dbReference type="ARBA" id="ARBA00022643"/>
    </source>
</evidence>
<feature type="region of interest" description="Disordered" evidence="15">
    <location>
        <begin position="1"/>
        <end position="26"/>
    </location>
</feature>
<dbReference type="Gene3D" id="2.40.30.30">
    <property type="entry name" value="Riboflavin kinase-like"/>
    <property type="match status" value="1"/>
</dbReference>
<dbReference type="UniPathway" id="UPA00277">
    <property type="reaction ID" value="UER00407"/>
</dbReference>
<keyword evidence="6 14" id="KW-0548">Nucleotidyltransferase</keyword>
<dbReference type="GO" id="GO:0009231">
    <property type="term" value="P:riboflavin biosynthetic process"/>
    <property type="evidence" value="ECO:0007669"/>
    <property type="project" value="InterPro"/>
</dbReference>
<evidence type="ECO:0000256" key="12">
    <source>
        <dbReference type="ARBA" id="ARBA00047880"/>
    </source>
</evidence>
<dbReference type="AlphaFoldDB" id="A0A6J4PB90"/>
<organism evidence="17">
    <name type="scientific">uncultured Quadrisphaera sp</name>
    <dbReference type="NCBI Taxonomy" id="904978"/>
    <lineage>
        <taxon>Bacteria</taxon>
        <taxon>Bacillati</taxon>
        <taxon>Actinomycetota</taxon>
        <taxon>Actinomycetes</taxon>
        <taxon>Kineosporiales</taxon>
        <taxon>Kineosporiaceae</taxon>
        <taxon>Quadrisphaera</taxon>
        <taxon>environmental samples</taxon>
    </lineage>
</organism>
<dbReference type="Gene3D" id="3.40.50.620">
    <property type="entry name" value="HUPs"/>
    <property type="match status" value="1"/>
</dbReference>
<dbReference type="GO" id="GO:0006747">
    <property type="term" value="P:FAD biosynthetic process"/>
    <property type="evidence" value="ECO:0007669"/>
    <property type="project" value="UniProtKB-UniRule"/>
</dbReference>
<evidence type="ECO:0000256" key="5">
    <source>
        <dbReference type="ARBA" id="ARBA00022679"/>
    </source>
</evidence>
<comment type="similarity">
    <text evidence="14">Belongs to the ribF family.</text>
</comment>
<dbReference type="EC" id="2.7.7.2" evidence="14"/>
<proteinExistence type="inferred from homology"/>
<feature type="region of interest" description="Disordered" evidence="15">
    <location>
        <begin position="334"/>
        <end position="359"/>
    </location>
</feature>
<dbReference type="InterPro" id="IPR002606">
    <property type="entry name" value="Riboflavin_kinase_bac"/>
</dbReference>
<protein>
    <recommendedName>
        <fullName evidence="14">Riboflavin biosynthesis protein</fullName>
    </recommendedName>
    <domain>
        <recommendedName>
            <fullName evidence="14">Riboflavin kinase</fullName>
            <ecNumber evidence="14">2.7.1.26</ecNumber>
        </recommendedName>
        <alternativeName>
            <fullName evidence="14">Flavokinase</fullName>
        </alternativeName>
    </domain>
    <domain>
        <recommendedName>
            <fullName evidence="14">FMN adenylyltransferase</fullName>
            <ecNumber evidence="14">2.7.7.2</ecNumber>
        </recommendedName>
        <alternativeName>
            <fullName evidence="14">FAD pyrophosphorylase</fullName>
        </alternativeName>
        <alternativeName>
            <fullName evidence="14">FAD synthase</fullName>
        </alternativeName>
    </domain>
</protein>
<keyword evidence="8 14" id="KW-0418">Kinase</keyword>
<dbReference type="FunFam" id="3.40.50.620:FF:000021">
    <property type="entry name" value="Riboflavin biosynthesis protein"/>
    <property type="match status" value="1"/>
</dbReference>
<keyword evidence="11" id="KW-0511">Multifunctional enzyme</keyword>
<dbReference type="UniPathway" id="UPA00276">
    <property type="reaction ID" value="UER00406"/>
</dbReference>
<dbReference type="GO" id="GO:0009398">
    <property type="term" value="P:FMN biosynthetic process"/>
    <property type="evidence" value="ECO:0007669"/>
    <property type="project" value="UniProtKB-UniRule"/>
</dbReference>
<dbReference type="EMBL" id="CADCUY010000292">
    <property type="protein sequence ID" value="CAA9411034.1"/>
    <property type="molecule type" value="Genomic_DNA"/>
</dbReference>
<evidence type="ECO:0000256" key="6">
    <source>
        <dbReference type="ARBA" id="ARBA00022695"/>
    </source>
</evidence>